<sequence>MTEQTKVTTLDHVVIRFSGDSGDGMQLTGTIFSNLSAVFGNDISTFPDYPAEIRAPQGTLFGVSGFQLHLGTKKVYTPGDKADVLVAMNPAALKVNVKNLRKGSIVIIDTDSFTKRDLEKAEFKTDDPIEELGLTEKVQLVAAPISTMVRDGLAEYGLDNKSAVRCKNMFTLGLVCWLFDRPLDHAMTMLQTKFSKKPDIAKANIKALTDGYNYGHNIHASVSTYRIEGSKKEPGIYKDVSGNNATSYGLIAAAEKSGLQLFLGSYPITPATDILHELSKYKNLGVITVQAEDEIAGICTSIGASFAGCLSATSTSGPGLALKSEAIGLAVIAELPLVIIDVQRGGPSTGMPTKSEQTDLMQALYGRNGESPLVVVAATTPTDCFDMAFWAAKLAVEHMTPVILLTDSFIANGSAAWRIPDYINDFPDIKPNYVSNYHGEAVWKPYRRNKETFVRYWATPGMEGFAHRIGGLEKDYDTSAISTDPKNHQKMVETRQAKIDKIADFIPEVEVKGDKDDADLLIVGWGGTSGHLHEVMDTMRRNGQKVALAHFRFINPLPKNTAEVLKRYPKVVVAEQNKGQFANYLRSKIDDFTPYRFNRVKGQPFIVSRLVEEFTHIIEEKN</sequence>
<reference evidence="5 6" key="1">
    <citation type="submission" date="2013-11" db="EMBL/GenBank/DDBJ databases">
        <title>Single cell genomics of uncultured Tannerella BU063 (oral taxon 286).</title>
        <authorList>
            <person name="Beall C.J."/>
            <person name="Campbell A.G."/>
            <person name="Griffen A.L."/>
            <person name="Podar M."/>
            <person name="Leys E.J."/>
        </authorList>
    </citation>
    <scope>NUCLEOTIDE SEQUENCE [LARGE SCALE GENOMIC DNA]</scope>
    <source>
        <strain evidence="5">Cell 8/11</strain>
    </source>
</reference>
<comment type="caution">
    <text evidence="5">The sequence shown here is derived from an EMBL/GenBank/DDBJ whole genome shotgun (WGS) entry which is preliminary data.</text>
</comment>
<evidence type="ECO:0000313" key="6">
    <source>
        <dbReference type="Proteomes" id="UP000034980"/>
    </source>
</evidence>
<evidence type="ECO:0000256" key="1">
    <source>
        <dbReference type="ARBA" id="ARBA00023002"/>
    </source>
</evidence>
<dbReference type="SUPFAM" id="SSF53323">
    <property type="entry name" value="Pyruvate-ferredoxin oxidoreductase, PFOR, domain III"/>
    <property type="match status" value="1"/>
</dbReference>
<evidence type="ECO:0000259" key="3">
    <source>
        <dbReference type="Pfam" id="PF01855"/>
    </source>
</evidence>
<evidence type="ECO:0000259" key="4">
    <source>
        <dbReference type="Pfam" id="PF17147"/>
    </source>
</evidence>
<dbReference type="Gene3D" id="3.40.920.10">
    <property type="entry name" value="Pyruvate-ferredoxin oxidoreductase, PFOR, domain III"/>
    <property type="match status" value="1"/>
</dbReference>
<dbReference type="Pfam" id="PF01855">
    <property type="entry name" value="POR_N"/>
    <property type="match status" value="1"/>
</dbReference>
<gene>
    <name evidence="5" type="ORF">T235_09920</name>
</gene>
<evidence type="ECO:0000259" key="2">
    <source>
        <dbReference type="Pfam" id="PF01558"/>
    </source>
</evidence>
<dbReference type="PANTHER" id="PTHR32154:SF20">
    <property type="entry name" value="2-OXOGLUTARATE OXIDOREDUCTASE SUBUNIT KORA"/>
    <property type="match status" value="1"/>
</dbReference>
<dbReference type="CDD" id="cd07034">
    <property type="entry name" value="TPP_PYR_PFOR_IOR-alpha_like"/>
    <property type="match status" value="1"/>
</dbReference>
<dbReference type="AlphaFoldDB" id="W2CYT9"/>
<dbReference type="InterPro" id="IPR002869">
    <property type="entry name" value="Pyrv_flavodox_OxRed_cen"/>
</dbReference>
<dbReference type="FunFam" id="3.40.50.970:FF:000022">
    <property type="entry name" value="2-oxoglutarate ferredoxin oxidoreductase alpha subunit"/>
    <property type="match status" value="1"/>
</dbReference>
<dbReference type="Gene3D" id="3.40.50.920">
    <property type="match status" value="1"/>
</dbReference>
<dbReference type="InterPro" id="IPR019752">
    <property type="entry name" value="Pyrv/ketoisovalerate_OxRed_cat"/>
</dbReference>
<dbReference type="InterPro" id="IPR050722">
    <property type="entry name" value="Pyruvate:ferred/Flavod_OxRd"/>
</dbReference>
<dbReference type="Proteomes" id="UP000034980">
    <property type="component" value="Unassembled WGS sequence"/>
</dbReference>
<feature type="domain" description="Pyruvate:ferredoxin oxidoreductase core" evidence="4">
    <location>
        <begin position="518"/>
        <end position="592"/>
    </location>
</feature>
<protein>
    <submittedName>
        <fullName evidence="5">MFS transporter</fullName>
    </submittedName>
</protein>
<evidence type="ECO:0000313" key="5">
    <source>
        <dbReference type="EMBL" id="ETK12330.1"/>
    </source>
</evidence>
<dbReference type="NCBIfam" id="TIGR03710">
    <property type="entry name" value="OAFO_sf"/>
    <property type="match status" value="1"/>
</dbReference>
<dbReference type="Pfam" id="PF17147">
    <property type="entry name" value="PFOR_II"/>
    <property type="match status" value="1"/>
</dbReference>
<dbReference type="PATRIC" id="fig|1411915.3.peg.1034"/>
<organism evidence="5 6">
    <name type="scientific">Tannerella sp. oral taxon BU063 isolate Cell 8/11</name>
    <dbReference type="NCBI Taxonomy" id="1411915"/>
    <lineage>
        <taxon>Bacteria</taxon>
        <taxon>Pseudomonadati</taxon>
        <taxon>Bacteroidota</taxon>
        <taxon>Bacteroidia</taxon>
        <taxon>Bacteroidales</taxon>
        <taxon>Tannerellaceae</taxon>
        <taxon>Tannerella</taxon>
    </lineage>
</organism>
<dbReference type="InterPro" id="IPR022367">
    <property type="entry name" value="2-oxoacid/accept_OxRdtase_asu"/>
</dbReference>
<dbReference type="Pfam" id="PF01558">
    <property type="entry name" value="POR"/>
    <property type="match status" value="1"/>
</dbReference>
<dbReference type="GO" id="GO:0016903">
    <property type="term" value="F:oxidoreductase activity, acting on the aldehyde or oxo group of donors"/>
    <property type="evidence" value="ECO:0007669"/>
    <property type="project" value="InterPro"/>
</dbReference>
<dbReference type="SUPFAM" id="SSF52922">
    <property type="entry name" value="TK C-terminal domain-like"/>
    <property type="match status" value="1"/>
</dbReference>
<dbReference type="PANTHER" id="PTHR32154">
    <property type="entry name" value="PYRUVATE-FLAVODOXIN OXIDOREDUCTASE-RELATED"/>
    <property type="match status" value="1"/>
</dbReference>
<accession>W2CYT9</accession>
<feature type="domain" description="Pyruvate flavodoxin/ferredoxin oxidoreductase pyrimidine binding" evidence="3">
    <location>
        <begin position="262"/>
        <end position="472"/>
    </location>
</feature>
<dbReference type="SUPFAM" id="SSF52518">
    <property type="entry name" value="Thiamin diphosphate-binding fold (THDP-binding)"/>
    <property type="match status" value="1"/>
</dbReference>
<dbReference type="Gene3D" id="3.40.50.970">
    <property type="match status" value="1"/>
</dbReference>
<proteinExistence type="predicted"/>
<dbReference type="InterPro" id="IPR029061">
    <property type="entry name" value="THDP-binding"/>
</dbReference>
<name>W2CYT9_9BACT</name>
<feature type="domain" description="Pyruvate/ketoisovalerate oxidoreductase catalytic" evidence="2">
    <location>
        <begin position="22"/>
        <end position="212"/>
    </location>
</feature>
<dbReference type="InterPro" id="IPR002880">
    <property type="entry name" value="Pyrv_Fd/Flavodoxin_OxRdtase_N"/>
</dbReference>
<dbReference type="GO" id="GO:0006979">
    <property type="term" value="P:response to oxidative stress"/>
    <property type="evidence" value="ECO:0007669"/>
    <property type="project" value="TreeGrafter"/>
</dbReference>
<dbReference type="InterPro" id="IPR033412">
    <property type="entry name" value="PFOR_II"/>
</dbReference>
<keyword evidence="1" id="KW-0560">Oxidoreductase</keyword>
<dbReference type="InterPro" id="IPR009014">
    <property type="entry name" value="Transketo_C/PFOR_II"/>
</dbReference>
<dbReference type="EMBL" id="AYYF01001171">
    <property type="protein sequence ID" value="ETK12330.1"/>
    <property type="molecule type" value="Genomic_DNA"/>
</dbReference>